<reference evidence="3 4" key="1">
    <citation type="submission" date="2018-07" db="EMBL/GenBank/DDBJ databases">
        <title>Genomic Encyclopedia of Type Strains, Phase III (KMG-III): the genomes of soil and plant-associated and newly described type strains.</title>
        <authorList>
            <person name="Whitman W."/>
        </authorList>
    </citation>
    <scope>NUCLEOTIDE SEQUENCE [LARGE SCALE GENOMIC DNA]</scope>
    <source>
        <strain evidence="3 4">CECT 8488</strain>
    </source>
</reference>
<dbReference type="AlphaFoldDB" id="A0A3D9HWA8"/>
<dbReference type="Proteomes" id="UP000256845">
    <property type="component" value="Unassembled WGS sequence"/>
</dbReference>
<keyword evidence="4" id="KW-1185">Reference proteome</keyword>
<dbReference type="OrthoDB" id="5489603at2"/>
<organism evidence="3 4">
    <name type="scientific">Aestuariispira insulae</name>
    <dbReference type="NCBI Taxonomy" id="1461337"/>
    <lineage>
        <taxon>Bacteria</taxon>
        <taxon>Pseudomonadati</taxon>
        <taxon>Pseudomonadota</taxon>
        <taxon>Alphaproteobacteria</taxon>
        <taxon>Rhodospirillales</taxon>
        <taxon>Kiloniellaceae</taxon>
        <taxon>Aestuariispira</taxon>
    </lineage>
</organism>
<sequence>MSRFLAPAAGLVFLACLSSGYAQQALSLSWPVDCAPGKDCFVMKYVDMAPGEDYRDFRCNRLTNDDHKGTDIRLLDMAAMDKGVSVLAAADGVVREVRDHMPDVSSTLVSYDAVRARGYGNLVTIEHEDGTLTAYAHLKRGSILVKAGERVGRGQKLGDVGLSGLSEFPHLHFEVVRRGKRIDPFSGAALEEGCPQQANPLWSAEVVEKLAYDPVRMIHMGFSEYPLNRDALEFGLDYEGEFPAKAKNFILNLFVMGPRAGDRWEVSITREGASEPLVKASGVYEKSKLFEFQYVGKAGKGRTWDPGRYRGQYRLLRMEEGQTEPQVILRASREILIQ</sequence>
<dbReference type="RefSeq" id="WP_115934804.1">
    <property type="nucleotide sequence ID" value="NZ_QRDW01000001.1"/>
</dbReference>
<dbReference type="CDD" id="cd12797">
    <property type="entry name" value="M23_peptidase"/>
    <property type="match status" value="1"/>
</dbReference>
<evidence type="ECO:0000259" key="2">
    <source>
        <dbReference type="Pfam" id="PF01551"/>
    </source>
</evidence>
<feature type="domain" description="M23ase beta-sheet core" evidence="2">
    <location>
        <begin position="67"/>
        <end position="184"/>
    </location>
</feature>
<feature type="chain" id="PRO_5017716836" evidence="1">
    <location>
        <begin position="25"/>
        <end position="338"/>
    </location>
</feature>
<name>A0A3D9HWA8_9PROT</name>
<proteinExistence type="predicted"/>
<dbReference type="GO" id="GO:0004222">
    <property type="term" value="F:metalloendopeptidase activity"/>
    <property type="evidence" value="ECO:0007669"/>
    <property type="project" value="TreeGrafter"/>
</dbReference>
<feature type="signal peptide" evidence="1">
    <location>
        <begin position="1"/>
        <end position="24"/>
    </location>
</feature>
<dbReference type="Gene3D" id="2.70.70.10">
    <property type="entry name" value="Glucose Permease (Domain IIA)"/>
    <property type="match status" value="1"/>
</dbReference>
<gene>
    <name evidence="3" type="ORF">DFP90_101483</name>
</gene>
<dbReference type="InterPro" id="IPR011055">
    <property type="entry name" value="Dup_hybrid_motif"/>
</dbReference>
<protein>
    <submittedName>
        <fullName evidence="3">Peptidase M23-like protein</fullName>
    </submittedName>
</protein>
<evidence type="ECO:0000313" key="3">
    <source>
        <dbReference type="EMBL" id="RED53690.1"/>
    </source>
</evidence>
<dbReference type="SUPFAM" id="SSF51261">
    <property type="entry name" value="Duplicated hybrid motif"/>
    <property type="match status" value="1"/>
</dbReference>
<dbReference type="InterPro" id="IPR016047">
    <property type="entry name" value="M23ase_b-sheet_dom"/>
</dbReference>
<evidence type="ECO:0000256" key="1">
    <source>
        <dbReference type="SAM" id="SignalP"/>
    </source>
</evidence>
<dbReference type="InterPro" id="IPR050570">
    <property type="entry name" value="Cell_wall_metabolism_enzyme"/>
</dbReference>
<dbReference type="PANTHER" id="PTHR21666">
    <property type="entry name" value="PEPTIDASE-RELATED"/>
    <property type="match status" value="1"/>
</dbReference>
<comment type="caution">
    <text evidence="3">The sequence shown here is derived from an EMBL/GenBank/DDBJ whole genome shotgun (WGS) entry which is preliminary data.</text>
</comment>
<dbReference type="PROSITE" id="PS51257">
    <property type="entry name" value="PROKAR_LIPOPROTEIN"/>
    <property type="match status" value="1"/>
</dbReference>
<dbReference type="Pfam" id="PF01551">
    <property type="entry name" value="Peptidase_M23"/>
    <property type="match status" value="1"/>
</dbReference>
<accession>A0A3D9HWA8</accession>
<dbReference type="PANTHER" id="PTHR21666:SF270">
    <property type="entry name" value="MUREIN HYDROLASE ACTIVATOR ENVC"/>
    <property type="match status" value="1"/>
</dbReference>
<keyword evidence="1" id="KW-0732">Signal</keyword>
<evidence type="ECO:0000313" key="4">
    <source>
        <dbReference type="Proteomes" id="UP000256845"/>
    </source>
</evidence>
<dbReference type="EMBL" id="QRDW01000001">
    <property type="protein sequence ID" value="RED53690.1"/>
    <property type="molecule type" value="Genomic_DNA"/>
</dbReference>